<dbReference type="PANTHER" id="PTHR47040:SF1">
    <property type="entry name" value="MITOCHONDRIAL ATP-INDEPENDENT INNER MEMBRANE PROTEASE SUBUNIT 2"/>
    <property type="match status" value="1"/>
</dbReference>
<dbReference type="AlphaFoldDB" id="A0A6A0ACP4"/>
<name>A0A6A0ACP4_HAELA</name>
<comment type="caution">
    <text evidence="1">The sequence shown here is derived from an EMBL/GenBank/DDBJ whole genome shotgun (WGS) entry which is preliminary data.</text>
</comment>
<protein>
    <recommendedName>
        <fullName evidence="3">Peptidase_S24 domain-containing protein</fullName>
    </recommendedName>
</protein>
<gene>
    <name evidence="1" type="ORF">HaLaN_29177</name>
</gene>
<dbReference type="SUPFAM" id="SSF51306">
    <property type="entry name" value="LexA/Signal peptidase"/>
    <property type="match status" value="1"/>
</dbReference>
<dbReference type="InterPro" id="IPR019533">
    <property type="entry name" value="Peptidase_S26"/>
</dbReference>
<dbReference type="CDD" id="cd06530">
    <property type="entry name" value="S26_SPase_I"/>
    <property type="match status" value="1"/>
</dbReference>
<dbReference type="GO" id="GO:0004252">
    <property type="term" value="F:serine-type endopeptidase activity"/>
    <property type="evidence" value="ECO:0007669"/>
    <property type="project" value="InterPro"/>
</dbReference>
<dbReference type="Proteomes" id="UP000485058">
    <property type="component" value="Unassembled WGS sequence"/>
</dbReference>
<dbReference type="Gene3D" id="2.10.109.10">
    <property type="entry name" value="Umud Fragment, subunit A"/>
    <property type="match status" value="1"/>
</dbReference>
<evidence type="ECO:0000313" key="2">
    <source>
        <dbReference type="Proteomes" id="UP000485058"/>
    </source>
</evidence>
<dbReference type="PANTHER" id="PTHR47040">
    <property type="entry name" value="OSJNBA0068L06.9 PROTEIN"/>
    <property type="match status" value="1"/>
</dbReference>
<dbReference type="InterPro" id="IPR053307">
    <property type="entry name" value="Mitochondrial_IM_protease"/>
</dbReference>
<organism evidence="1 2">
    <name type="scientific">Haematococcus lacustris</name>
    <name type="common">Green alga</name>
    <name type="synonym">Haematococcus pluvialis</name>
    <dbReference type="NCBI Taxonomy" id="44745"/>
    <lineage>
        <taxon>Eukaryota</taxon>
        <taxon>Viridiplantae</taxon>
        <taxon>Chlorophyta</taxon>
        <taxon>core chlorophytes</taxon>
        <taxon>Chlorophyceae</taxon>
        <taxon>CS clade</taxon>
        <taxon>Chlamydomonadales</taxon>
        <taxon>Haematococcaceae</taxon>
        <taxon>Haematococcus</taxon>
    </lineage>
</organism>
<dbReference type="InterPro" id="IPR036286">
    <property type="entry name" value="LexA/Signal_pep-like_sf"/>
</dbReference>
<dbReference type="EMBL" id="BLLF01004842">
    <property type="protein sequence ID" value="GFH30342.1"/>
    <property type="molecule type" value="Genomic_DNA"/>
</dbReference>
<keyword evidence="2" id="KW-1185">Reference proteome</keyword>
<evidence type="ECO:0008006" key="3">
    <source>
        <dbReference type="Google" id="ProtNLM"/>
    </source>
</evidence>
<accession>A0A6A0ACP4</accession>
<reference evidence="1 2" key="1">
    <citation type="submission" date="2020-02" db="EMBL/GenBank/DDBJ databases">
        <title>Draft genome sequence of Haematococcus lacustris strain NIES-144.</title>
        <authorList>
            <person name="Morimoto D."/>
            <person name="Nakagawa S."/>
            <person name="Yoshida T."/>
            <person name="Sawayama S."/>
        </authorList>
    </citation>
    <scope>NUCLEOTIDE SEQUENCE [LARGE SCALE GENOMIC DNA]</scope>
    <source>
        <strain evidence="1 2">NIES-144</strain>
    </source>
</reference>
<sequence length="232" mass="24586">MAAPAGRTLRRYHLVKLFAACESAMVALSATRDPKQLSNGFQSAVDGFRKSWTSKLTSELFFTGPSMCPTINSGALSEPGSVSRLIIRNIPVPTSRSVQVGDVIAFSSPLALPSPSSDASTVLVRRVAAMEGDELVAVQGGGSGDMGDEEEEVLEVPKGHCWVLADNEQLKPTEVLDSRSMGYIPLCNVIGRVIYAGSSSSDHGPVVNNPASMEEDQAVIKAEVDVDSLYDA</sequence>
<proteinExistence type="predicted"/>
<dbReference type="GO" id="GO:0006465">
    <property type="term" value="P:signal peptide processing"/>
    <property type="evidence" value="ECO:0007669"/>
    <property type="project" value="InterPro"/>
</dbReference>
<evidence type="ECO:0000313" key="1">
    <source>
        <dbReference type="EMBL" id="GFH30342.1"/>
    </source>
</evidence>